<dbReference type="EMBL" id="CP133623">
    <property type="protein sequence ID" value="WMV59810.1"/>
    <property type="molecule type" value="Genomic_DNA"/>
</dbReference>
<dbReference type="InterPro" id="IPR011043">
    <property type="entry name" value="Gal_Oxase/kelch_b-propeller"/>
</dbReference>
<accession>A0AAF1A3W2</accession>
<feature type="domain" description="F-box associated beta-propeller type 3" evidence="1">
    <location>
        <begin position="76"/>
        <end position="369"/>
    </location>
</feature>
<name>A0AAF1A3W2_SOLVR</name>
<evidence type="ECO:0000313" key="3">
    <source>
        <dbReference type="Proteomes" id="UP001234989"/>
    </source>
</evidence>
<dbReference type="InterPro" id="IPR050796">
    <property type="entry name" value="SCF_F-box_component"/>
</dbReference>
<dbReference type="SUPFAM" id="SSF81383">
    <property type="entry name" value="F-box domain"/>
    <property type="match status" value="1"/>
</dbReference>
<dbReference type="Proteomes" id="UP001234989">
    <property type="component" value="Chromosome 12"/>
</dbReference>
<reference evidence="2" key="1">
    <citation type="submission" date="2023-08" db="EMBL/GenBank/DDBJ databases">
        <title>A de novo genome assembly of Solanum verrucosum Schlechtendal, a Mexican diploid species geographically isolated from the other diploid A-genome species in potato relatives.</title>
        <authorList>
            <person name="Hosaka K."/>
        </authorList>
    </citation>
    <scope>NUCLEOTIDE SEQUENCE</scope>
    <source>
        <tissue evidence="2">Young leaves</tissue>
    </source>
</reference>
<proteinExistence type="predicted"/>
<dbReference type="AlphaFoldDB" id="A0AAF1A3W2"/>
<protein>
    <recommendedName>
        <fullName evidence="1">F-box associated beta-propeller type 3 domain-containing protein</fullName>
    </recommendedName>
</protein>
<sequence>MDTQTKNQKCQSDEASPSTYGFDLLPQEIVLDIASRLPITSLLQFIIVRKSFYNLYHDPVLLNLHTSRALMNDPCIIINSGAQLHFLELSDRGIMGEEDVAREISTPFVCSVKGFHIVGSCHGLLCVRDISSSDFLYVFNPFTRDYLKLPVSLATYVPRVVFGFGFHPVTKEYKLIKITSPYPDPGLNSNVEVLTLGSNRWRSVAEIPYEIHQSSQGIMLNGKMHWLASLRDYNGPLVRHIVSFDLADEAFGEVPQVDFGIDLRTIHMLQLAVVGGCLGVVLLWFNKGGGLEIWVMKEYNVKESWIKEFTIGSYIPNPNSVTRPLLPMKYLYLLKNGELLVKYRGGNLVSYDPKDCVFRTLRFKGMPNTFREFIHVSCLNWINNIPPENL</sequence>
<dbReference type="InterPro" id="IPR017451">
    <property type="entry name" value="F-box-assoc_interact_dom"/>
</dbReference>
<evidence type="ECO:0000313" key="2">
    <source>
        <dbReference type="EMBL" id="WMV59810.1"/>
    </source>
</evidence>
<dbReference type="PANTHER" id="PTHR31672:SF10">
    <property type="entry name" value="F-BOX DOMAIN-CONTAINING PROTEIN"/>
    <property type="match status" value="1"/>
</dbReference>
<dbReference type="PANTHER" id="PTHR31672">
    <property type="entry name" value="BNACNNG10540D PROTEIN"/>
    <property type="match status" value="1"/>
</dbReference>
<organism evidence="2 3">
    <name type="scientific">Solanum verrucosum</name>
    <dbReference type="NCBI Taxonomy" id="315347"/>
    <lineage>
        <taxon>Eukaryota</taxon>
        <taxon>Viridiplantae</taxon>
        <taxon>Streptophyta</taxon>
        <taxon>Embryophyta</taxon>
        <taxon>Tracheophyta</taxon>
        <taxon>Spermatophyta</taxon>
        <taxon>Magnoliopsida</taxon>
        <taxon>eudicotyledons</taxon>
        <taxon>Gunneridae</taxon>
        <taxon>Pentapetalae</taxon>
        <taxon>asterids</taxon>
        <taxon>lamiids</taxon>
        <taxon>Solanales</taxon>
        <taxon>Solanaceae</taxon>
        <taxon>Solanoideae</taxon>
        <taxon>Solaneae</taxon>
        <taxon>Solanum</taxon>
    </lineage>
</organism>
<keyword evidence="3" id="KW-1185">Reference proteome</keyword>
<dbReference type="SUPFAM" id="SSF50965">
    <property type="entry name" value="Galactose oxidase, central domain"/>
    <property type="match status" value="1"/>
</dbReference>
<dbReference type="InterPro" id="IPR013187">
    <property type="entry name" value="F-box-assoc_dom_typ3"/>
</dbReference>
<dbReference type="Pfam" id="PF08268">
    <property type="entry name" value="FBA_3"/>
    <property type="match status" value="1"/>
</dbReference>
<dbReference type="NCBIfam" id="TIGR01640">
    <property type="entry name" value="F_box_assoc_1"/>
    <property type="match status" value="1"/>
</dbReference>
<evidence type="ECO:0000259" key="1">
    <source>
        <dbReference type="Pfam" id="PF08268"/>
    </source>
</evidence>
<gene>
    <name evidence="2" type="ORF">MTR67_053195</name>
</gene>
<dbReference type="InterPro" id="IPR036047">
    <property type="entry name" value="F-box-like_dom_sf"/>
</dbReference>